<dbReference type="OrthoDB" id="396670at2"/>
<dbReference type="EC" id="2.4.1.-" evidence="2"/>
<gene>
    <name evidence="2" type="primary">wcaA</name>
    <name evidence="2" type="ordered locus">MMOB4210</name>
</gene>
<dbReference type="CDD" id="cd00761">
    <property type="entry name" value="Glyco_tranf_GTA_type"/>
    <property type="match status" value="1"/>
</dbReference>
<evidence type="ECO:0000313" key="3">
    <source>
        <dbReference type="Proteomes" id="UP000009072"/>
    </source>
</evidence>
<dbReference type="Gene3D" id="3.90.550.10">
    <property type="entry name" value="Spore Coat Polysaccharide Biosynthesis Protein SpsA, Chain A"/>
    <property type="match status" value="1"/>
</dbReference>
<dbReference type="PANTHER" id="PTHR22916:SF3">
    <property type="entry name" value="UDP-GLCNAC:BETAGAL BETA-1,3-N-ACETYLGLUCOSAMINYLTRANSFERASE-LIKE PROTEIN 1"/>
    <property type="match status" value="1"/>
</dbReference>
<dbReference type="PANTHER" id="PTHR22916">
    <property type="entry name" value="GLYCOSYLTRANSFERASE"/>
    <property type="match status" value="1"/>
</dbReference>
<feature type="domain" description="Glycosyltransferase 2-like" evidence="1">
    <location>
        <begin position="12"/>
        <end position="189"/>
    </location>
</feature>
<dbReference type="eggNOG" id="COG1215">
    <property type="taxonomic scope" value="Bacteria"/>
</dbReference>
<dbReference type="KEGG" id="mmo:MMOB4210"/>
<dbReference type="SUPFAM" id="SSF53448">
    <property type="entry name" value="Nucleotide-diphospho-sugar transferases"/>
    <property type="match status" value="1"/>
</dbReference>
<dbReference type="AlphaFoldDB" id="Q6KHM3"/>
<protein>
    <submittedName>
        <fullName evidence="2">Putative glycosyltransferase</fullName>
        <ecNumber evidence="2">2.4.1.-</ecNumber>
    </submittedName>
</protein>
<dbReference type="GO" id="GO:0016758">
    <property type="term" value="F:hexosyltransferase activity"/>
    <property type="evidence" value="ECO:0007669"/>
    <property type="project" value="UniProtKB-ARBA"/>
</dbReference>
<keyword evidence="2" id="KW-0328">Glycosyltransferase</keyword>
<name>Q6KHM3_MYCM1</name>
<dbReference type="InterPro" id="IPR029044">
    <property type="entry name" value="Nucleotide-diphossugar_trans"/>
</dbReference>
<dbReference type="Pfam" id="PF00535">
    <property type="entry name" value="Glycos_transf_2"/>
    <property type="match status" value="1"/>
</dbReference>
<dbReference type="HOGENOM" id="CLU_025996_25_2_14"/>
<accession>Q6KHM3</accession>
<evidence type="ECO:0000259" key="1">
    <source>
        <dbReference type="Pfam" id="PF00535"/>
    </source>
</evidence>
<dbReference type="STRING" id="267748.MMOB4210"/>
<sequence>MNQNNHKILFTFVIPSYNAEKHLDISLPSILNQTLYEANVMNDYEIIVVNDGSKDKTSEVAKQYIRKWNAKVRPDFVLLIEKENGQYGSVINQALEVANGIYFKVLDADDSFDTKILIDIINMIRGQKKLIDVLLVDYSMEKVANNKKIIISHKKNFQPYKILSLRNLKFPYTIITMHSIFYRTNFLKDLNYKQIEGIYYSDSQYSLIPFSQAETMYYMNDVLYRYYIGRSEQSINLKNMVKNRNHQFQVIHKILETINIEKINSDSFKKYTWNFIRQMILWQIMLISFDRQIKNKRVYLLNFIKDIKRRYPLISKHILKGFSIKTILFVRGHFISTFVKIGVKIYSKFGLNILAEWE</sequence>
<dbReference type="CAZy" id="GT2">
    <property type="family name" value="Glycosyltransferase Family 2"/>
</dbReference>
<keyword evidence="2" id="KW-0808">Transferase</keyword>
<dbReference type="Proteomes" id="UP000009072">
    <property type="component" value="Chromosome"/>
</dbReference>
<proteinExistence type="predicted"/>
<organism evidence="2 3">
    <name type="scientific">Mycoplasma mobile (strain ATCC 43663 / 163K / NCTC 11711)</name>
    <name type="common">Mesomycoplasma mobile</name>
    <dbReference type="NCBI Taxonomy" id="267748"/>
    <lineage>
        <taxon>Bacteria</taxon>
        <taxon>Bacillati</taxon>
        <taxon>Mycoplasmatota</taxon>
        <taxon>Mycoplasmoidales</taxon>
        <taxon>Metamycoplasmataceae</taxon>
        <taxon>Mesomycoplasma</taxon>
    </lineage>
</organism>
<evidence type="ECO:0000313" key="2">
    <source>
        <dbReference type="EMBL" id="AAT27907.1"/>
    </source>
</evidence>
<keyword evidence="3" id="KW-1185">Reference proteome</keyword>
<dbReference type="RefSeq" id="WP_011264941.1">
    <property type="nucleotide sequence ID" value="NC_006908.1"/>
</dbReference>
<reference evidence="2 3" key="1">
    <citation type="journal article" date="2004" name="Genome Res.">
        <title>The complete genome and proteome of Mycoplasma mobile.</title>
        <authorList>
            <person name="Jaffe J.D."/>
            <person name="Stange-Thomann N."/>
            <person name="Smith C."/>
            <person name="DeCaprio D."/>
            <person name="Fisher S."/>
            <person name="Butler J."/>
            <person name="Calvo S."/>
            <person name="Elkins T."/>
            <person name="FitzGerald M.G."/>
            <person name="Hafez N."/>
            <person name="Kodira C.D."/>
            <person name="Major J."/>
            <person name="Wang S."/>
            <person name="Wilkinson J."/>
            <person name="Nicol R."/>
            <person name="Nusbaum C."/>
            <person name="Birren B."/>
            <person name="Berg H.C."/>
            <person name="Church G.M."/>
        </authorList>
    </citation>
    <scope>NUCLEOTIDE SEQUENCE [LARGE SCALE GENOMIC DNA]</scope>
    <source>
        <strain evidence="3">ATCC 43663 / 163K / NCTC 11711</strain>
    </source>
</reference>
<dbReference type="InterPro" id="IPR001173">
    <property type="entry name" value="Glyco_trans_2-like"/>
</dbReference>
<dbReference type="EMBL" id="AE017308">
    <property type="protein sequence ID" value="AAT27907.1"/>
    <property type="molecule type" value="Genomic_DNA"/>
</dbReference>